<keyword evidence="6" id="KW-0325">Glycoprotein</keyword>
<dbReference type="OrthoDB" id="3798256at2759"/>
<organism evidence="8 9">
    <name type="scientific">Lepidopterella palustris CBS 459.81</name>
    <dbReference type="NCBI Taxonomy" id="1314670"/>
    <lineage>
        <taxon>Eukaryota</taxon>
        <taxon>Fungi</taxon>
        <taxon>Dikarya</taxon>
        <taxon>Ascomycota</taxon>
        <taxon>Pezizomycotina</taxon>
        <taxon>Dothideomycetes</taxon>
        <taxon>Pleosporomycetidae</taxon>
        <taxon>Mytilinidiales</taxon>
        <taxon>Argynnaceae</taxon>
        <taxon>Lepidopterella</taxon>
    </lineage>
</organism>
<evidence type="ECO:0000256" key="7">
    <source>
        <dbReference type="ARBA" id="ARBA00023295"/>
    </source>
</evidence>
<keyword evidence="5 8" id="KW-0378">Hydrolase</keyword>
<keyword evidence="4" id="KW-0732">Signal</keyword>
<evidence type="ECO:0000256" key="2">
    <source>
        <dbReference type="ARBA" id="ARBA00009699"/>
    </source>
</evidence>
<dbReference type="EC" id="3.2.1.101" evidence="3"/>
<feature type="non-terminal residue" evidence="8">
    <location>
        <position position="1"/>
    </location>
</feature>
<evidence type="ECO:0000313" key="9">
    <source>
        <dbReference type="Proteomes" id="UP000250266"/>
    </source>
</evidence>
<dbReference type="EMBL" id="KV744993">
    <property type="protein sequence ID" value="OCK79664.1"/>
    <property type="molecule type" value="Genomic_DNA"/>
</dbReference>
<dbReference type="Proteomes" id="UP000250266">
    <property type="component" value="Unassembled WGS sequence"/>
</dbReference>
<dbReference type="GO" id="GO:0016052">
    <property type="term" value="P:carbohydrate catabolic process"/>
    <property type="evidence" value="ECO:0007669"/>
    <property type="project" value="InterPro"/>
</dbReference>
<name>A0A8E2JEK8_9PEZI</name>
<evidence type="ECO:0000256" key="1">
    <source>
        <dbReference type="ARBA" id="ARBA00001452"/>
    </source>
</evidence>
<comment type="catalytic activity">
    <reaction evidence="1">
        <text>Random hydrolysis of (1-&gt;6)-alpha-D-mannosidic linkages in unbranched (1-&gt;6)-mannans.</text>
        <dbReference type="EC" id="3.2.1.101"/>
    </reaction>
</comment>
<accession>A0A8E2JEK8</accession>
<evidence type="ECO:0000256" key="6">
    <source>
        <dbReference type="ARBA" id="ARBA00023180"/>
    </source>
</evidence>
<dbReference type="Pfam" id="PF03663">
    <property type="entry name" value="Glyco_hydro_76"/>
    <property type="match status" value="1"/>
</dbReference>
<protein>
    <recommendedName>
        <fullName evidence="3">mannan endo-1,6-alpha-mannosidase</fullName>
        <ecNumber evidence="3">3.2.1.101</ecNumber>
    </recommendedName>
</protein>
<evidence type="ECO:0000256" key="5">
    <source>
        <dbReference type="ARBA" id="ARBA00022801"/>
    </source>
</evidence>
<dbReference type="AlphaFoldDB" id="A0A8E2JEK8"/>
<dbReference type="GO" id="GO:0008496">
    <property type="term" value="F:mannan endo-1,6-alpha-mannosidase activity"/>
    <property type="evidence" value="ECO:0007669"/>
    <property type="project" value="UniProtKB-EC"/>
</dbReference>
<dbReference type="GO" id="GO:0009272">
    <property type="term" value="P:fungal-type cell wall biogenesis"/>
    <property type="evidence" value="ECO:0007669"/>
    <property type="project" value="TreeGrafter"/>
</dbReference>
<comment type="similarity">
    <text evidence="2">Belongs to the glycosyl hydrolase 76 family.</text>
</comment>
<dbReference type="InterPro" id="IPR008928">
    <property type="entry name" value="6-hairpin_glycosidase_sf"/>
</dbReference>
<sequence length="171" mass="19236">GIAWGALVDYWFLTGNDKWSGLVSQGMLAQVRPNYDYSPPGIGGTEVRLAAMSATELTFINHPSYLPQWIDLAHNVFSYQTWRWDDQSRGGGLHQQLDPSAQGYSYKSTTAAANFFLLSSRLAQYMKNGTYQTWAVKQYQWMNAIRLTDFNHHIFDGPDSAASCSQIINLA</sequence>
<evidence type="ECO:0000313" key="8">
    <source>
        <dbReference type="EMBL" id="OCK79664.1"/>
    </source>
</evidence>
<dbReference type="PANTHER" id="PTHR12145">
    <property type="entry name" value="MANNAN ENDO-1,6-ALPHA-MANNOSIDASE DCW1"/>
    <property type="match status" value="1"/>
</dbReference>
<keyword evidence="9" id="KW-1185">Reference proteome</keyword>
<dbReference type="PANTHER" id="PTHR12145:SF36">
    <property type="entry name" value="MANNAN ENDO-1,6-ALPHA-MANNOSIDASE DCW1"/>
    <property type="match status" value="1"/>
</dbReference>
<dbReference type="InterPro" id="IPR005198">
    <property type="entry name" value="Glyco_hydro_76"/>
</dbReference>
<gene>
    <name evidence="8" type="ORF">K432DRAFT_299311</name>
</gene>
<dbReference type="InterPro" id="IPR014480">
    <property type="entry name" value="Mannan-1_6-alpha_mannosidase"/>
</dbReference>
<dbReference type="Gene3D" id="1.50.10.20">
    <property type="match status" value="1"/>
</dbReference>
<proteinExistence type="inferred from homology"/>
<dbReference type="SUPFAM" id="SSF48208">
    <property type="entry name" value="Six-hairpin glycosidases"/>
    <property type="match status" value="1"/>
</dbReference>
<evidence type="ECO:0000256" key="3">
    <source>
        <dbReference type="ARBA" id="ARBA00012350"/>
    </source>
</evidence>
<keyword evidence="7" id="KW-0326">Glycosidase</keyword>
<evidence type="ECO:0000256" key="4">
    <source>
        <dbReference type="ARBA" id="ARBA00022729"/>
    </source>
</evidence>
<reference evidence="8 9" key="1">
    <citation type="journal article" date="2016" name="Nat. Commun.">
        <title>Ectomycorrhizal ecology is imprinted in the genome of the dominant symbiotic fungus Cenococcum geophilum.</title>
        <authorList>
            <consortium name="DOE Joint Genome Institute"/>
            <person name="Peter M."/>
            <person name="Kohler A."/>
            <person name="Ohm R.A."/>
            <person name="Kuo A."/>
            <person name="Krutzmann J."/>
            <person name="Morin E."/>
            <person name="Arend M."/>
            <person name="Barry K.W."/>
            <person name="Binder M."/>
            <person name="Choi C."/>
            <person name="Clum A."/>
            <person name="Copeland A."/>
            <person name="Grisel N."/>
            <person name="Haridas S."/>
            <person name="Kipfer T."/>
            <person name="LaButti K."/>
            <person name="Lindquist E."/>
            <person name="Lipzen A."/>
            <person name="Maire R."/>
            <person name="Meier B."/>
            <person name="Mihaltcheva S."/>
            <person name="Molinier V."/>
            <person name="Murat C."/>
            <person name="Poggeler S."/>
            <person name="Quandt C.A."/>
            <person name="Sperisen C."/>
            <person name="Tritt A."/>
            <person name="Tisserant E."/>
            <person name="Crous P.W."/>
            <person name="Henrissat B."/>
            <person name="Nehls U."/>
            <person name="Egli S."/>
            <person name="Spatafora J.W."/>
            <person name="Grigoriev I.V."/>
            <person name="Martin F.M."/>
        </authorList>
    </citation>
    <scope>NUCLEOTIDE SEQUENCE [LARGE SCALE GENOMIC DNA]</scope>
    <source>
        <strain evidence="8 9">CBS 459.81</strain>
    </source>
</reference>